<proteinExistence type="inferred from homology"/>
<name>A0A7I4YSS3_HAECO</name>
<dbReference type="GO" id="GO:0016846">
    <property type="term" value="F:carbon-sulfur lyase activity"/>
    <property type="evidence" value="ECO:0007669"/>
    <property type="project" value="InterPro"/>
</dbReference>
<keyword evidence="5" id="KW-1185">Reference proteome</keyword>
<dbReference type="InterPro" id="IPR011057">
    <property type="entry name" value="Mss4-like_sf"/>
</dbReference>
<reference evidence="6" key="1">
    <citation type="submission" date="2020-12" db="UniProtKB">
        <authorList>
            <consortium name="WormBaseParasite"/>
        </authorList>
    </citation>
    <scope>IDENTIFICATION</scope>
    <source>
        <strain evidence="6">MHco3</strain>
    </source>
</reference>
<evidence type="ECO:0000256" key="3">
    <source>
        <dbReference type="ARBA" id="ARBA00022833"/>
    </source>
</evidence>
<evidence type="ECO:0000259" key="4">
    <source>
        <dbReference type="PROSITE" id="PS51891"/>
    </source>
</evidence>
<dbReference type="PROSITE" id="PS51891">
    <property type="entry name" value="CENP_V_GFA"/>
    <property type="match status" value="1"/>
</dbReference>
<dbReference type="Pfam" id="PF04828">
    <property type="entry name" value="GFA"/>
    <property type="match status" value="1"/>
</dbReference>
<dbReference type="PANTHER" id="PTHR28620:SF1">
    <property type="entry name" value="CENP-V_GFA DOMAIN-CONTAINING PROTEIN"/>
    <property type="match status" value="1"/>
</dbReference>
<feature type="domain" description="CENP-V/GFA" evidence="4">
    <location>
        <begin position="35"/>
        <end position="147"/>
    </location>
</feature>
<comment type="similarity">
    <text evidence="1">Belongs to the Gfa family.</text>
</comment>
<dbReference type="AlphaFoldDB" id="A0A7I4YSS3"/>
<protein>
    <submittedName>
        <fullName evidence="6">CENP-V/GFA domain-containing protein</fullName>
    </submittedName>
</protein>
<dbReference type="WBParaSite" id="HCON_00142020-00001">
    <property type="protein sequence ID" value="HCON_00142020-00001"/>
    <property type="gene ID" value="HCON_00142020"/>
</dbReference>
<evidence type="ECO:0000313" key="5">
    <source>
        <dbReference type="Proteomes" id="UP000025227"/>
    </source>
</evidence>
<dbReference type="OrthoDB" id="2993351at2759"/>
<organism evidence="5 6">
    <name type="scientific">Haemonchus contortus</name>
    <name type="common">Barber pole worm</name>
    <dbReference type="NCBI Taxonomy" id="6289"/>
    <lineage>
        <taxon>Eukaryota</taxon>
        <taxon>Metazoa</taxon>
        <taxon>Ecdysozoa</taxon>
        <taxon>Nematoda</taxon>
        <taxon>Chromadorea</taxon>
        <taxon>Rhabditida</taxon>
        <taxon>Rhabditina</taxon>
        <taxon>Rhabditomorpha</taxon>
        <taxon>Strongyloidea</taxon>
        <taxon>Trichostrongylidae</taxon>
        <taxon>Haemonchus</taxon>
    </lineage>
</organism>
<keyword evidence="3" id="KW-0862">Zinc</keyword>
<dbReference type="GO" id="GO:0046872">
    <property type="term" value="F:metal ion binding"/>
    <property type="evidence" value="ECO:0007669"/>
    <property type="project" value="UniProtKB-KW"/>
</dbReference>
<dbReference type="InterPro" id="IPR052355">
    <property type="entry name" value="CENP-V-like"/>
</dbReference>
<accession>A0A7I4YSS3</accession>
<evidence type="ECO:0000313" key="6">
    <source>
        <dbReference type="WBParaSite" id="HCON_00142020-00001"/>
    </source>
</evidence>
<dbReference type="OMA" id="DCSLCRR"/>
<evidence type="ECO:0000256" key="2">
    <source>
        <dbReference type="ARBA" id="ARBA00022723"/>
    </source>
</evidence>
<sequence length="158" mass="18041">LDYQILRSTSILKSLLLTTLFSRQLTLMDGDDVVHYGSCHCQAVKWSLQAPRTLDCIKCNCSICKKKSNHHCIVNKDRFTLLQGEGNLTTYTFNTHQAKHKFCRTCGVQSFYVPRSNPDCIGIMPHCIDSPTVKELRFTTFEGQHWEDEMAKKAPKAL</sequence>
<evidence type="ECO:0000256" key="1">
    <source>
        <dbReference type="ARBA" id="ARBA00005495"/>
    </source>
</evidence>
<dbReference type="InterPro" id="IPR006913">
    <property type="entry name" value="CENP-V/GFA"/>
</dbReference>
<dbReference type="Gene3D" id="2.170.150.70">
    <property type="match status" value="1"/>
</dbReference>
<keyword evidence="2" id="KW-0479">Metal-binding</keyword>
<dbReference type="PANTHER" id="PTHR28620">
    <property type="entry name" value="CENTROMERE PROTEIN V"/>
    <property type="match status" value="1"/>
</dbReference>
<dbReference type="SUPFAM" id="SSF51316">
    <property type="entry name" value="Mss4-like"/>
    <property type="match status" value="1"/>
</dbReference>
<dbReference type="Proteomes" id="UP000025227">
    <property type="component" value="Unplaced"/>
</dbReference>